<gene>
    <name evidence="8" type="ORF">IPT68_22625</name>
</gene>
<feature type="region of interest" description="Disordered" evidence="6">
    <location>
        <begin position="1"/>
        <end position="26"/>
    </location>
</feature>
<dbReference type="KEGG" id="schf:IPT68_22625"/>
<dbReference type="InterPro" id="IPR016166">
    <property type="entry name" value="FAD-bd_PCMH"/>
</dbReference>
<dbReference type="PANTHER" id="PTHR43716:SF1">
    <property type="entry name" value="D-2-HYDROXYGLUTARATE DEHYDROGENASE, MITOCHONDRIAL"/>
    <property type="match status" value="1"/>
</dbReference>
<name>A0A7M2T4H7_STRCW</name>
<dbReference type="FunFam" id="1.10.45.10:FF:000001">
    <property type="entry name" value="D-lactate dehydrogenase mitochondrial"/>
    <property type="match status" value="1"/>
</dbReference>
<dbReference type="Gene3D" id="3.30.70.2190">
    <property type="match status" value="1"/>
</dbReference>
<dbReference type="PANTHER" id="PTHR43716">
    <property type="entry name" value="D-2-HYDROXYGLUTARATE DEHYDROGENASE, MITOCHONDRIAL"/>
    <property type="match status" value="1"/>
</dbReference>
<dbReference type="GO" id="GO:0022904">
    <property type="term" value="P:respiratory electron transport chain"/>
    <property type="evidence" value="ECO:0007669"/>
    <property type="project" value="TreeGrafter"/>
</dbReference>
<evidence type="ECO:0000256" key="1">
    <source>
        <dbReference type="ARBA" id="ARBA00001974"/>
    </source>
</evidence>
<dbReference type="Gene3D" id="1.10.45.10">
    <property type="entry name" value="Vanillyl-alcohol Oxidase, Chain A, domain 4"/>
    <property type="match status" value="1"/>
</dbReference>
<dbReference type="PROSITE" id="PS51387">
    <property type="entry name" value="FAD_PCMH"/>
    <property type="match status" value="1"/>
</dbReference>
<dbReference type="Pfam" id="PF02913">
    <property type="entry name" value="FAD-oxidase_C"/>
    <property type="match status" value="1"/>
</dbReference>
<evidence type="ECO:0000256" key="3">
    <source>
        <dbReference type="ARBA" id="ARBA00022630"/>
    </source>
</evidence>
<dbReference type="Proteomes" id="UP000594008">
    <property type="component" value="Chromosome"/>
</dbReference>
<feature type="domain" description="FAD-binding PCMH-type" evidence="7">
    <location>
        <begin position="67"/>
        <end position="248"/>
    </location>
</feature>
<sequence>MRAGAGGRATAAPSPVPPGRRAPYDEEWPTVDTDRLAQRLSAVVGPAHVLRDPALCASYETDFTGRYRGRARLVVRPGDTAQVAQVLRLCHAAGVPVVAQGGNTGLVGASVPTPDGGEVVLSLRRLDCIGDVDPAAGQVTVGAGVVLSDLHRHVAAYGLQFGVDLAARDSATLGGMIATNAGGERVVRYGTTRANVAGLEAVLADGTVLDRLAGLPKDNTGYDLTGLLIGSEGTLAVVTRARLRLVPRLPERVTALVGLDSLRAALDLVARLRVLDSLELAEFFMAEGLALVLETTGLPAPFRTAYPVYLLVECAGRRDPAEELADVLDGAGPGETAVALADADRRRLTAYRERHTESINAAGVPLKLDVTLPLAELPGFVAELPRVLAGRGRPYLFGHLAEGNLHVNLLDVAAEDEEAVTSAVLQRVAAVGGSISAEHGVGRAKARHLRLSRSEAEIAVMRSVKAALDPQGVLNPGVVLDG</sequence>
<reference evidence="8 9" key="1">
    <citation type="submission" date="2020-10" db="EMBL/GenBank/DDBJ databases">
        <title>Streptomyces chromofuscus complate genome analysis.</title>
        <authorList>
            <person name="Anwar N."/>
        </authorList>
    </citation>
    <scope>NUCLEOTIDE SEQUENCE [LARGE SCALE GENOMIC DNA]</scope>
    <source>
        <strain evidence="8 9">DSM 40273</strain>
    </source>
</reference>
<dbReference type="SUPFAM" id="SSF55103">
    <property type="entry name" value="FAD-linked oxidases, C-terminal domain"/>
    <property type="match status" value="1"/>
</dbReference>
<keyword evidence="4" id="KW-0274">FAD</keyword>
<dbReference type="InterPro" id="IPR051264">
    <property type="entry name" value="FAD-oxidored/transferase_4"/>
</dbReference>
<evidence type="ECO:0000256" key="4">
    <source>
        <dbReference type="ARBA" id="ARBA00022827"/>
    </source>
</evidence>
<evidence type="ECO:0000313" key="9">
    <source>
        <dbReference type="Proteomes" id="UP000594008"/>
    </source>
</evidence>
<dbReference type="InterPro" id="IPR016171">
    <property type="entry name" value="Vanillyl_alc_oxidase_C-sub2"/>
</dbReference>
<proteinExistence type="inferred from homology"/>
<dbReference type="SUPFAM" id="SSF56176">
    <property type="entry name" value="FAD-binding/transporter-associated domain-like"/>
    <property type="match status" value="1"/>
</dbReference>
<dbReference type="InterPro" id="IPR016164">
    <property type="entry name" value="FAD-linked_Oxase-like_C"/>
</dbReference>
<dbReference type="InterPro" id="IPR016167">
    <property type="entry name" value="FAD-bd_PCMH_sub1"/>
</dbReference>
<comment type="cofactor">
    <cofactor evidence="1">
        <name>FAD</name>
        <dbReference type="ChEBI" id="CHEBI:57692"/>
    </cofactor>
</comment>
<dbReference type="Gene3D" id="3.30.465.10">
    <property type="match status" value="1"/>
</dbReference>
<keyword evidence="5" id="KW-0560">Oxidoreductase</keyword>
<protein>
    <submittedName>
        <fullName evidence="8">FAD-binding oxidoreductase</fullName>
    </submittedName>
</protein>
<evidence type="ECO:0000313" key="8">
    <source>
        <dbReference type="EMBL" id="QOV42598.1"/>
    </source>
</evidence>
<dbReference type="InterPro" id="IPR036318">
    <property type="entry name" value="FAD-bd_PCMH-like_sf"/>
</dbReference>
<dbReference type="GO" id="GO:0016491">
    <property type="term" value="F:oxidoreductase activity"/>
    <property type="evidence" value="ECO:0007669"/>
    <property type="project" value="UniProtKB-KW"/>
</dbReference>
<keyword evidence="3" id="KW-0285">Flavoprotein</keyword>
<accession>A0A7M2T4H7</accession>
<dbReference type="GO" id="GO:0071949">
    <property type="term" value="F:FAD binding"/>
    <property type="evidence" value="ECO:0007669"/>
    <property type="project" value="InterPro"/>
</dbReference>
<dbReference type="Pfam" id="PF01565">
    <property type="entry name" value="FAD_binding_4"/>
    <property type="match status" value="1"/>
</dbReference>
<evidence type="ECO:0000256" key="6">
    <source>
        <dbReference type="SAM" id="MobiDB-lite"/>
    </source>
</evidence>
<comment type="similarity">
    <text evidence="2">Belongs to the FAD-binding oxidoreductase/transferase type 4 family.</text>
</comment>
<evidence type="ECO:0000256" key="5">
    <source>
        <dbReference type="ARBA" id="ARBA00023002"/>
    </source>
</evidence>
<organism evidence="8 9">
    <name type="scientific">Streptomyces chromofuscus</name>
    <dbReference type="NCBI Taxonomy" id="42881"/>
    <lineage>
        <taxon>Bacteria</taxon>
        <taxon>Bacillati</taxon>
        <taxon>Actinomycetota</taxon>
        <taxon>Actinomycetes</taxon>
        <taxon>Kitasatosporales</taxon>
        <taxon>Streptomycetaceae</taxon>
        <taxon>Streptomyces</taxon>
    </lineage>
</organism>
<dbReference type="AlphaFoldDB" id="A0A7M2T4H7"/>
<keyword evidence="9" id="KW-1185">Reference proteome</keyword>
<evidence type="ECO:0000256" key="2">
    <source>
        <dbReference type="ARBA" id="ARBA00008000"/>
    </source>
</evidence>
<evidence type="ECO:0000259" key="7">
    <source>
        <dbReference type="PROSITE" id="PS51387"/>
    </source>
</evidence>
<dbReference type="Gene3D" id="3.30.70.2740">
    <property type="match status" value="1"/>
</dbReference>
<dbReference type="EMBL" id="CP063374">
    <property type="protein sequence ID" value="QOV42598.1"/>
    <property type="molecule type" value="Genomic_DNA"/>
</dbReference>
<dbReference type="InterPro" id="IPR004113">
    <property type="entry name" value="FAD-bd_oxidored_4_C"/>
</dbReference>
<dbReference type="InterPro" id="IPR016169">
    <property type="entry name" value="FAD-bd_PCMH_sub2"/>
</dbReference>
<dbReference type="Gene3D" id="3.30.43.10">
    <property type="entry name" value="Uridine Diphospho-n-acetylenolpyruvylglucosamine Reductase, domain 2"/>
    <property type="match status" value="1"/>
</dbReference>
<dbReference type="InterPro" id="IPR006094">
    <property type="entry name" value="Oxid_FAD_bind_N"/>
</dbReference>